<feature type="signal peptide" evidence="2">
    <location>
        <begin position="1"/>
        <end position="21"/>
    </location>
</feature>
<dbReference type="EMBL" id="JAINUF010000013">
    <property type="protein sequence ID" value="KAJ8343812.1"/>
    <property type="molecule type" value="Genomic_DNA"/>
</dbReference>
<feature type="chain" id="PRO_5040410888" evidence="2">
    <location>
        <begin position="22"/>
        <end position="165"/>
    </location>
</feature>
<feature type="compositionally biased region" description="Low complexity" evidence="1">
    <location>
        <begin position="147"/>
        <end position="159"/>
    </location>
</feature>
<proteinExistence type="predicted"/>
<feature type="compositionally biased region" description="Pro residues" evidence="1">
    <location>
        <begin position="133"/>
        <end position="146"/>
    </location>
</feature>
<name>A0A9Q1IL97_SYNKA</name>
<dbReference type="AlphaFoldDB" id="A0A9Q1IL97"/>
<organism evidence="3 4">
    <name type="scientific">Synaphobranchus kaupii</name>
    <name type="common">Kaup's arrowtooth eel</name>
    <dbReference type="NCBI Taxonomy" id="118154"/>
    <lineage>
        <taxon>Eukaryota</taxon>
        <taxon>Metazoa</taxon>
        <taxon>Chordata</taxon>
        <taxon>Craniata</taxon>
        <taxon>Vertebrata</taxon>
        <taxon>Euteleostomi</taxon>
        <taxon>Actinopterygii</taxon>
        <taxon>Neopterygii</taxon>
        <taxon>Teleostei</taxon>
        <taxon>Anguilliformes</taxon>
        <taxon>Synaphobranchidae</taxon>
        <taxon>Synaphobranchus</taxon>
    </lineage>
</organism>
<evidence type="ECO:0000256" key="2">
    <source>
        <dbReference type="SAM" id="SignalP"/>
    </source>
</evidence>
<keyword evidence="4" id="KW-1185">Reference proteome</keyword>
<comment type="caution">
    <text evidence="3">The sequence shown here is derived from an EMBL/GenBank/DDBJ whole genome shotgun (WGS) entry which is preliminary data.</text>
</comment>
<evidence type="ECO:0000313" key="4">
    <source>
        <dbReference type="Proteomes" id="UP001152622"/>
    </source>
</evidence>
<protein>
    <submittedName>
        <fullName evidence="3">Uncharacterized protein</fullName>
    </submittedName>
</protein>
<keyword evidence="2" id="KW-0732">Signal</keyword>
<gene>
    <name evidence="3" type="ORF">SKAU_G00311410</name>
</gene>
<accession>A0A9Q1IL97</accession>
<feature type="region of interest" description="Disordered" evidence="1">
    <location>
        <begin position="127"/>
        <end position="165"/>
    </location>
</feature>
<evidence type="ECO:0000256" key="1">
    <source>
        <dbReference type="SAM" id="MobiDB-lite"/>
    </source>
</evidence>
<reference evidence="3" key="1">
    <citation type="journal article" date="2023" name="Science">
        <title>Genome structures resolve the early diversification of teleost fishes.</title>
        <authorList>
            <person name="Parey E."/>
            <person name="Louis A."/>
            <person name="Montfort J."/>
            <person name="Bouchez O."/>
            <person name="Roques C."/>
            <person name="Iampietro C."/>
            <person name="Lluch J."/>
            <person name="Castinel A."/>
            <person name="Donnadieu C."/>
            <person name="Desvignes T."/>
            <person name="Floi Bucao C."/>
            <person name="Jouanno E."/>
            <person name="Wen M."/>
            <person name="Mejri S."/>
            <person name="Dirks R."/>
            <person name="Jansen H."/>
            <person name="Henkel C."/>
            <person name="Chen W.J."/>
            <person name="Zahm M."/>
            <person name="Cabau C."/>
            <person name="Klopp C."/>
            <person name="Thompson A.W."/>
            <person name="Robinson-Rechavi M."/>
            <person name="Braasch I."/>
            <person name="Lecointre G."/>
            <person name="Bobe J."/>
            <person name="Postlethwait J.H."/>
            <person name="Berthelot C."/>
            <person name="Roest Crollius H."/>
            <person name="Guiguen Y."/>
        </authorList>
    </citation>
    <scope>NUCLEOTIDE SEQUENCE</scope>
    <source>
        <strain evidence="3">WJC10195</strain>
    </source>
</reference>
<dbReference type="Proteomes" id="UP001152622">
    <property type="component" value="Chromosome 13"/>
</dbReference>
<evidence type="ECO:0000313" key="3">
    <source>
        <dbReference type="EMBL" id="KAJ8343812.1"/>
    </source>
</evidence>
<sequence>MASVAQTLSFLVLLSKLVCEGGLVKYELSSLLLKSAQTSDTYPSCYTVNTPKIQREHPKRGIEAEEPISLSAGSITCLEAWFPEDTGSQESPGELTLTQAQLGALQDGSMSHTEPIEQDGNELGFACSRAAPLHPPGDVPLTPPQASPLAAPSSNSPGSIILKVA</sequence>